<gene>
    <name evidence="1" type="ORF">Q9L58_006359</name>
</gene>
<accession>A0ABR3GFH7</accession>
<name>A0ABR3GFH7_9PEZI</name>
<dbReference type="SUPFAM" id="SSF54637">
    <property type="entry name" value="Thioesterase/thiol ester dehydrase-isomerase"/>
    <property type="match status" value="1"/>
</dbReference>
<sequence length="426" mass="48080">MESRPVLDNQAIEILVLIFSQLNGMRDIDAVRQTCKYLNDVVSQNETTIARAMSKSTKFSITVDQSPLYDSIIHIYPAELYSSPTGNISYAWLRMLEQRMMRASLLSALTPPPGGHFYDVQSTGRWHSDVIHFLWRFLETPGLRDMELFLKTLDSRTIVRMADLLETAISCGLRASAYQSLPVPGTRVPAVLSFEKIMRDMCRRDLLGSTRNSRDRVTLIQVKGMNRGHLLDLAEMFICGNSDIVNFRQPYHPSAQLNAIKKDKFFEAVKDRTLRELRQFNPTFLDSIDREMRYGGKLSFNDQPRSITKRVKIAKHVKKSQSPNASKKIRIVMASISTDLTHLAPAERVQRYFDFFSSGNYRGFGKSIESDLKLISASPEETVFELVVRDCHAGTAGNLHAGAAALILDICTSIALAPGPGFWQHL</sequence>
<evidence type="ECO:0000313" key="1">
    <source>
        <dbReference type="EMBL" id="KAL0634694.1"/>
    </source>
</evidence>
<organism evidence="1 2">
    <name type="scientific">Discina gigas</name>
    <dbReference type="NCBI Taxonomy" id="1032678"/>
    <lineage>
        <taxon>Eukaryota</taxon>
        <taxon>Fungi</taxon>
        <taxon>Dikarya</taxon>
        <taxon>Ascomycota</taxon>
        <taxon>Pezizomycotina</taxon>
        <taxon>Pezizomycetes</taxon>
        <taxon>Pezizales</taxon>
        <taxon>Discinaceae</taxon>
        <taxon>Discina</taxon>
    </lineage>
</organism>
<keyword evidence="2" id="KW-1185">Reference proteome</keyword>
<reference evidence="1 2" key="1">
    <citation type="submission" date="2024-02" db="EMBL/GenBank/DDBJ databases">
        <title>Discinaceae phylogenomics.</title>
        <authorList>
            <person name="Dirks A.C."/>
            <person name="James T.Y."/>
        </authorList>
    </citation>
    <scope>NUCLEOTIDE SEQUENCE [LARGE SCALE GENOMIC DNA]</scope>
    <source>
        <strain evidence="1 2">ACD0624</strain>
    </source>
</reference>
<evidence type="ECO:0008006" key="3">
    <source>
        <dbReference type="Google" id="ProtNLM"/>
    </source>
</evidence>
<comment type="caution">
    <text evidence="1">The sequence shown here is derived from an EMBL/GenBank/DDBJ whole genome shotgun (WGS) entry which is preliminary data.</text>
</comment>
<protein>
    <recommendedName>
        <fullName evidence="3">F-box domain-containing protein</fullName>
    </recommendedName>
</protein>
<dbReference type="InterPro" id="IPR029069">
    <property type="entry name" value="HotDog_dom_sf"/>
</dbReference>
<dbReference type="EMBL" id="JBBBZM010000087">
    <property type="protein sequence ID" value="KAL0634694.1"/>
    <property type="molecule type" value="Genomic_DNA"/>
</dbReference>
<dbReference type="Proteomes" id="UP001447188">
    <property type="component" value="Unassembled WGS sequence"/>
</dbReference>
<dbReference type="CDD" id="cd09917">
    <property type="entry name" value="F-box_SF"/>
    <property type="match status" value="1"/>
</dbReference>
<dbReference type="Gene3D" id="3.10.129.10">
    <property type="entry name" value="Hotdog Thioesterase"/>
    <property type="match status" value="1"/>
</dbReference>
<proteinExistence type="predicted"/>
<evidence type="ECO:0000313" key="2">
    <source>
        <dbReference type="Proteomes" id="UP001447188"/>
    </source>
</evidence>